<accession>A9JQJ6</accession>
<dbReference type="EMBL" id="AM920542">
    <property type="protein sequence ID" value="CAP46904.1"/>
    <property type="molecule type" value="Genomic_RNA"/>
</dbReference>
<dbReference type="KEGG" id="vg:40526200"/>
<evidence type="ECO:0000256" key="1">
    <source>
        <dbReference type="SAM" id="MobiDB-lite"/>
    </source>
</evidence>
<dbReference type="InterPro" id="IPR001815">
    <property type="entry name" value="Trichovirus_mp"/>
</dbReference>
<dbReference type="Pfam" id="PF01107">
    <property type="entry name" value="MP"/>
    <property type="match status" value="1"/>
</dbReference>
<dbReference type="GO" id="GO:0004252">
    <property type="term" value="F:serine-type endopeptidase activity"/>
    <property type="evidence" value="ECO:0007669"/>
    <property type="project" value="InterPro"/>
</dbReference>
<organism evidence="2 3">
    <name type="scientific">Phlomis mottle virus</name>
    <dbReference type="NCBI Taxonomy" id="487095"/>
    <lineage>
        <taxon>Viruses</taxon>
        <taxon>Riboviria</taxon>
        <taxon>Orthornavirae</taxon>
        <taxon>Kitrinoviricota</taxon>
        <taxon>Alsuviricetes</taxon>
        <taxon>Tymovirales</taxon>
        <taxon>Betaflexiviridae</taxon>
        <taxon>Trivirinae</taxon>
        <taxon>Trichovirus</taxon>
        <taxon>Trichovirus phlomis</taxon>
    </lineage>
</organism>
<dbReference type="GO" id="GO:0006508">
    <property type="term" value="P:proteolysis"/>
    <property type="evidence" value="ECO:0007669"/>
    <property type="project" value="InterPro"/>
</dbReference>
<dbReference type="RefSeq" id="YP_009666022.1">
    <property type="nucleotide sequence ID" value="NC_043412.1"/>
</dbReference>
<reference evidence="2 3" key="1">
    <citation type="submission" date="2007-11" db="EMBL/GenBank/DDBJ databases">
        <title>Molecular analysis of Phlomis mottle virus.</title>
        <authorList>
            <person name="Saldarelli P."/>
            <person name="Boscia D."/>
            <person name="De Stradis A."/>
            <person name="Vovlas M."/>
            <person name="Martelli G.P."/>
        </authorList>
    </citation>
    <scope>NUCLEOTIDE SEQUENCE [LARGE SCALE GENOMIC DNA]</scope>
</reference>
<proteinExistence type="predicted"/>
<gene>
    <name evidence="2" type="primary">MP</name>
</gene>
<dbReference type="Proteomes" id="UP000240629">
    <property type="component" value="Segment"/>
</dbReference>
<protein>
    <submittedName>
        <fullName evidence="2">Movement protein</fullName>
    </submittedName>
</protein>
<dbReference type="GeneID" id="40526200"/>
<evidence type="ECO:0000313" key="3">
    <source>
        <dbReference type="Proteomes" id="UP000240629"/>
    </source>
</evidence>
<dbReference type="InterPro" id="IPR028919">
    <property type="entry name" value="Viral_movement"/>
</dbReference>
<feature type="region of interest" description="Disordered" evidence="1">
    <location>
        <begin position="309"/>
        <end position="349"/>
    </location>
</feature>
<feature type="compositionally biased region" description="Basic and acidic residues" evidence="1">
    <location>
        <begin position="337"/>
        <end position="349"/>
    </location>
</feature>
<keyword evidence="3" id="KW-1185">Reference proteome</keyword>
<name>A9JQJ6_9VIRU</name>
<evidence type="ECO:0000313" key="2">
    <source>
        <dbReference type="EMBL" id="CAP46904.1"/>
    </source>
</evidence>
<dbReference type="PRINTS" id="PR00995">
    <property type="entry name" value="CAPILLOPTASE"/>
</dbReference>
<sequence length="349" mass="38184">MTMIAKRAQFLKGDSEDLTLNVSKSKIYSDVSPFVSDSSVNVHRSESIFVCDFERSFDGLKLADVPLIPEVILSGYKSIGKFNYVHLASISIIINALFKHKSGVKGSFVLYDGRFTNAKQACISAFKFNLDSGTAYQVLHPNFPVSLSDPFLEKALTGLIVFEDLNMLEGTHSVSLVVGVMLGPLTLSLQELTLSQVHNISDSYCAEIEYLIIEIQLMKGSQQFDVLDAEAAVEKKSVSTIEVGQGLLEAFPGPKRHLQKMVYKSRKRADLIEPKLQVDECDKDKEEGNGKGKGVNLLKAAKNGAHSELFLKGSRGASKKGGCHHEIQQGDGSVEQGFERGRGEGKGLH</sequence>